<name>A0A165F294_EXIGL</name>
<evidence type="ECO:0000313" key="7">
    <source>
        <dbReference type="Proteomes" id="UP000077266"/>
    </source>
</evidence>
<proteinExistence type="predicted"/>
<evidence type="ECO:0000256" key="2">
    <source>
        <dbReference type="ARBA" id="ARBA00022803"/>
    </source>
</evidence>
<reference evidence="6 7" key="1">
    <citation type="journal article" date="2016" name="Mol. Biol. Evol.">
        <title>Comparative Genomics of Early-Diverging Mushroom-Forming Fungi Provides Insights into the Origins of Lignocellulose Decay Capabilities.</title>
        <authorList>
            <person name="Nagy L.G."/>
            <person name="Riley R."/>
            <person name="Tritt A."/>
            <person name="Adam C."/>
            <person name="Daum C."/>
            <person name="Floudas D."/>
            <person name="Sun H."/>
            <person name="Yadav J.S."/>
            <person name="Pangilinan J."/>
            <person name="Larsson K.H."/>
            <person name="Matsuura K."/>
            <person name="Barry K."/>
            <person name="Labutti K."/>
            <person name="Kuo R."/>
            <person name="Ohm R.A."/>
            <person name="Bhattacharya S.S."/>
            <person name="Shirouzu T."/>
            <person name="Yoshinaga Y."/>
            <person name="Martin F.M."/>
            <person name="Grigoriev I.V."/>
            <person name="Hibbett D.S."/>
        </authorList>
    </citation>
    <scope>NUCLEOTIDE SEQUENCE [LARGE SCALE GENOMIC DNA]</scope>
    <source>
        <strain evidence="6 7">HHB12029</strain>
    </source>
</reference>
<organism evidence="6 7">
    <name type="scientific">Exidia glandulosa HHB12029</name>
    <dbReference type="NCBI Taxonomy" id="1314781"/>
    <lineage>
        <taxon>Eukaryota</taxon>
        <taxon>Fungi</taxon>
        <taxon>Dikarya</taxon>
        <taxon>Basidiomycota</taxon>
        <taxon>Agaricomycotina</taxon>
        <taxon>Agaricomycetes</taxon>
        <taxon>Auriculariales</taxon>
        <taxon>Exidiaceae</taxon>
        <taxon>Exidia</taxon>
    </lineage>
</organism>
<evidence type="ECO:0000256" key="4">
    <source>
        <dbReference type="SAM" id="Coils"/>
    </source>
</evidence>
<evidence type="ECO:0000313" key="6">
    <source>
        <dbReference type="EMBL" id="KZV88217.1"/>
    </source>
</evidence>
<dbReference type="PANTHER" id="PTHR22904:SF523">
    <property type="entry name" value="STRESS-INDUCED-PHOSPHOPROTEIN 1"/>
    <property type="match status" value="1"/>
</dbReference>
<dbReference type="EMBL" id="KV426105">
    <property type="protein sequence ID" value="KZV88217.1"/>
    <property type="molecule type" value="Genomic_DNA"/>
</dbReference>
<keyword evidence="7" id="KW-1185">Reference proteome</keyword>
<dbReference type="SUPFAM" id="SSF48452">
    <property type="entry name" value="TPR-like"/>
    <property type="match status" value="1"/>
</dbReference>
<dbReference type="PROSITE" id="PS50005">
    <property type="entry name" value="TPR"/>
    <property type="match status" value="1"/>
</dbReference>
<keyword evidence="4" id="KW-0175">Coiled coil</keyword>
<feature type="coiled-coil region" evidence="4">
    <location>
        <begin position="95"/>
        <end position="129"/>
    </location>
</feature>
<dbReference type="Proteomes" id="UP000077266">
    <property type="component" value="Unassembled WGS sequence"/>
</dbReference>
<gene>
    <name evidence="6" type="ORF">EXIGLDRAFT_839411</name>
</gene>
<dbReference type="InParanoid" id="A0A165F294"/>
<dbReference type="InterPro" id="IPR036047">
    <property type="entry name" value="F-box-like_dom_sf"/>
</dbReference>
<feature type="domain" description="F-box" evidence="5">
    <location>
        <begin position="128"/>
        <end position="178"/>
    </location>
</feature>
<protein>
    <recommendedName>
        <fullName evidence="5">F-box domain-containing protein</fullName>
    </recommendedName>
</protein>
<evidence type="ECO:0000259" key="5">
    <source>
        <dbReference type="PROSITE" id="PS50181"/>
    </source>
</evidence>
<dbReference type="PANTHER" id="PTHR22904">
    <property type="entry name" value="TPR REPEAT CONTAINING PROTEIN"/>
    <property type="match status" value="1"/>
</dbReference>
<feature type="repeat" description="TPR" evidence="3">
    <location>
        <begin position="38"/>
        <end position="71"/>
    </location>
</feature>
<dbReference type="Gene3D" id="1.25.40.10">
    <property type="entry name" value="Tetratricopeptide repeat domain"/>
    <property type="match status" value="1"/>
</dbReference>
<accession>A0A165F294</accession>
<dbReference type="Gene3D" id="3.80.10.10">
    <property type="entry name" value="Ribonuclease Inhibitor"/>
    <property type="match status" value="1"/>
</dbReference>
<evidence type="ECO:0000256" key="1">
    <source>
        <dbReference type="ARBA" id="ARBA00022737"/>
    </source>
</evidence>
<dbReference type="Gene3D" id="1.20.1280.50">
    <property type="match status" value="1"/>
</dbReference>
<dbReference type="GO" id="GO:0051879">
    <property type="term" value="F:Hsp90 protein binding"/>
    <property type="evidence" value="ECO:0007669"/>
    <property type="project" value="TreeGrafter"/>
</dbReference>
<dbReference type="SUPFAM" id="SSF81383">
    <property type="entry name" value="F-box domain"/>
    <property type="match status" value="1"/>
</dbReference>
<dbReference type="Pfam" id="PF12937">
    <property type="entry name" value="F-box-like"/>
    <property type="match status" value="1"/>
</dbReference>
<dbReference type="STRING" id="1314781.A0A165F294"/>
<keyword evidence="1" id="KW-0677">Repeat</keyword>
<dbReference type="InterPro" id="IPR001810">
    <property type="entry name" value="F-box_dom"/>
</dbReference>
<keyword evidence="2 3" id="KW-0802">TPR repeat</keyword>
<dbReference type="SUPFAM" id="SSF52058">
    <property type="entry name" value="L domain-like"/>
    <property type="match status" value="1"/>
</dbReference>
<dbReference type="AlphaFoldDB" id="A0A165F294"/>
<dbReference type="OrthoDB" id="2423701at2759"/>
<dbReference type="InterPro" id="IPR011990">
    <property type="entry name" value="TPR-like_helical_dom_sf"/>
</dbReference>
<dbReference type="SMART" id="SM00028">
    <property type="entry name" value="TPR"/>
    <property type="match status" value="3"/>
</dbReference>
<dbReference type="InterPro" id="IPR032675">
    <property type="entry name" value="LRR_dom_sf"/>
</dbReference>
<evidence type="ECO:0000256" key="3">
    <source>
        <dbReference type="PROSITE-ProRule" id="PRU00339"/>
    </source>
</evidence>
<sequence>MSQPGTHIERATQAFKSGDYKRAVQLLTEAIDASGPTLQTLDSRAAAYTKLKNLQAALKDSQRAIEIAPNSFVGYARAARVLKERNRFDAALSMVNHALQRAKNRQGDLEKLKREIVALVKESERLRRAEIAVLPVEVLGEIFAFIADGDADAPLRVGAVCRHWREAARGLSTLWARLVLGDVRPQAKAKLWLDTSRHRVRHLEVNGVIAYRTFCSLRTTRQLSSLREIHISADSKSLDDAWPPLGMPHLVSFHLDWQGCGIKFDKHNDDALARLRHLSLRTPHRTLLSAGIAMPELRTLHLETPVLFADNDFHVSMANLLRVSSLLQSLILYDKLPSEIPQLALEAVALPSLSSFEYHGGLARSHLLDALQLPSLARLVLRPVDSAHNVTQRLQRSDLANVRELRITPVLDKAEDIFPVVMGMPLLTVLQLSNCGTDMGAVVDALAKSPKHLLEEVDFSHCTKLAGGPLVRLVQAGITTTGGEEKSRVRVVVVDGCPLVEAEVLPWLRSKVSRFSCVYMTKKAAKGGRFLG</sequence>
<dbReference type="InterPro" id="IPR019734">
    <property type="entry name" value="TPR_rpt"/>
</dbReference>
<dbReference type="PROSITE" id="PS50181">
    <property type="entry name" value="FBOX"/>
    <property type="match status" value="1"/>
</dbReference>